<accession>A0A6G0XCF1</accession>
<dbReference type="AlphaFoldDB" id="A0A6G0XCF1"/>
<evidence type="ECO:0000313" key="4">
    <source>
        <dbReference type="Proteomes" id="UP000478052"/>
    </source>
</evidence>
<dbReference type="Pfam" id="PF14291">
    <property type="entry name" value="DUF4371"/>
    <property type="match status" value="1"/>
</dbReference>
<evidence type="ECO:0008006" key="5">
    <source>
        <dbReference type="Google" id="ProtNLM"/>
    </source>
</evidence>
<evidence type="ECO:0000259" key="2">
    <source>
        <dbReference type="Pfam" id="PF14291"/>
    </source>
</evidence>
<gene>
    <name evidence="3" type="ORF">FWK35_00025963</name>
</gene>
<dbReference type="InterPro" id="IPR012337">
    <property type="entry name" value="RNaseH-like_sf"/>
</dbReference>
<organism evidence="3 4">
    <name type="scientific">Aphis craccivora</name>
    <name type="common">Cowpea aphid</name>
    <dbReference type="NCBI Taxonomy" id="307492"/>
    <lineage>
        <taxon>Eukaryota</taxon>
        <taxon>Metazoa</taxon>
        <taxon>Ecdysozoa</taxon>
        <taxon>Arthropoda</taxon>
        <taxon>Hexapoda</taxon>
        <taxon>Insecta</taxon>
        <taxon>Pterygota</taxon>
        <taxon>Neoptera</taxon>
        <taxon>Paraneoptera</taxon>
        <taxon>Hemiptera</taxon>
        <taxon>Sternorrhyncha</taxon>
        <taxon>Aphidomorpha</taxon>
        <taxon>Aphidoidea</taxon>
        <taxon>Aphididae</taxon>
        <taxon>Aphidini</taxon>
        <taxon>Aphis</taxon>
        <taxon>Aphis</taxon>
    </lineage>
</organism>
<dbReference type="PANTHER" id="PTHR45749">
    <property type="match status" value="1"/>
</dbReference>
<evidence type="ECO:0000313" key="3">
    <source>
        <dbReference type="EMBL" id="KAF0737839.1"/>
    </source>
</evidence>
<keyword evidence="4" id="KW-1185">Reference proteome</keyword>
<dbReference type="SUPFAM" id="SSF53098">
    <property type="entry name" value="Ribonuclease H-like"/>
    <property type="match status" value="1"/>
</dbReference>
<dbReference type="OrthoDB" id="1739706at2759"/>
<dbReference type="PANTHER" id="PTHR45749:SF21">
    <property type="entry name" value="DUF4371 DOMAIN-CONTAINING PROTEIN"/>
    <property type="match status" value="1"/>
</dbReference>
<name>A0A6G0XCF1_APHCR</name>
<feature type="domain" description="HAT C-terminal dimerisation" evidence="1">
    <location>
        <begin position="595"/>
        <end position="654"/>
    </location>
</feature>
<feature type="domain" description="DUF4371" evidence="2">
    <location>
        <begin position="82"/>
        <end position="271"/>
    </location>
</feature>
<sequence>MEISTKINVDQNISVSTATNTNIVNDDESINNNTSSGCLDLGDLNSGPMRPILKLSGYRDSKMNCTKLELHNNCIHHLTAMSKWSAYKLMQKNGSVHNQIVSSSMQQIKENRTYMMQLIDITLFLSKQGIAFRGHRENDISINRGNFKETCIMVAKFNEIFANHFYSKTNYTSWSVQNTIIDLCAKKMNDFICNEIIECGVFSVMVDEARYTKKLDVVERFLTFLNVSEKQDADSLSTVMFNYLDASNIAQIPIVAQSYDGASVMSGRFNGVQQKVKLKHPYAIYTHCMAHRVNLIVIDMCKIVKETRYVFNCLESIYIHFSMPTNNFKFKEIQKQLGLKKISITAISDTRWNCRVKNCTSVKHNFKAIIEALKEKIENSNDRDISQALGILSIMNTISFIFYLIVLEDILQVINILSTQLQQKTATLGKASLVIEGVIKTFEEKRSDKCFSEVWSTVKMFAETHGIETPVKDSTPKRLKREPNHLKDFHLSSTTSIEQTNENKKHWRIIYFKLIDSIVTNIKKRFSTESLKMATAVDNFMKLNYDDSTFFIENYKELFNIDLNALKSEMMVVKNCVLRSSKELEIDFDKLKAAVQSEIYPNLYTLLKVALTIPVSSATCERSFSTMRRIKNWLRTSMDQERFSSLAIINIEREVSNQLKSEDILIEYAKTNKRLQL</sequence>
<evidence type="ECO:0000259" key="1">
    <source>
        <dbReference type="Pfam" id="PF05699"/>
    </source>
</evidence>
<protein>
    <recommendedName>
        <fullName evidence="5">Zinc finger MYM-type protein 1-like</fullName>
    </recommendedName>
</protein>
<reference evidence="3 4" key="1">
    <citation type="submission" date="2019-08" db="EMBL/GenBank/DDBJ databases">
        <title>Whole genome of Aphis craccivora.</title>
        <authorList>
            <person name="Voronova N.V."/>
            <person name="Shulinski R.S."/>
            <person name="Bandarenka Y.V."/>
            <person name="Zhorov D.G."/>
            <person name="Warner D."/>
        </authorList>
    </citation>
    <scope>NUCLEOTIDE SEQUENCE [LARGE SCALE GENOMIC DNA]</scope>
    <source>
        <strain evidence="3">180601</strain>
        <tissue evidence="3">Whole Body</tissue>
    </source>
</reference>
<dbReference type="Proteomes" id="UP000478052">
    <property type="component" value="Unassembled WGS sequence"/>
</dbReference>
<dbReference type="InterPro" id="IPR025398">
    <property type="entry name" value="DUF4371"/>
</dbReference>
<proteinExistence type="predicted"/>
<dbReference type="GO" id="GO:0046983">
    <property type="term" value="F:protein dimerization activity"/>
    <property type="evidence" value="ECO:0007669"/>
    <property type="project" value="InterPro"/>
</dbReference>
<dbReference type="InterPro" id="IPR008906">
    <property type="entry name" value="HATC_C_dom"/>
</dbReference>
<dbReference type="EMBL" id="VUJU01007957">
    <property type="protein sequence ID" value="KAF0737839.1"/>
    <property type="molecule type" value="Genomic_DNA"/>
</dbReference>
<comment type="caution">
    <text evidence="3">The sequence shown here is derived from an EMBL/GenBank/DDBJ whole genome shotgun (WGS) entry which is preliminary data.</text>
</comment>
<dbReference type="Pfam" id="PF05699">
    <property type="entry name" value="Dimer_Tnp_hAT"/>
    <property type="match status" value="1"/>
</dbReference>